<feature type="region of interest" description="Disordered" evidence="1">
    <location>
        <begin position="406"/>
        <end position="485"/>
    </location>
</feature>
<feature type="region of interest" description="Disordered" evidence="1">
    <location>
        <begin position="183"/>
        <end position="372"/>
    </location>
</feature>
<comment type="caution">
    <text evidence="2">The sequence shown here is derived from an EMBL/GenBank/DDBJ whole genome shotgun (WGS) entry which is preliminary data.</text>
</comment>
<feature type="compositionally biased region" description="Low complexity" evidence="1">
    <location>
        <begin position="219"/>
        <end position="237"/>
    </location>
</feature>
<gene>
    <name evidence="2" type="ORF">DUNSADRAFT_7072</name>
</gene>
<organism evidence="2 3">
    <name type="scientific">Dunaliella salina</name>
    <name type="common">Green alga</name>
    <name type="synonym">Protococcus salinus</name>
    <dbReference type="NCBI Taxonomy" id="3046"/>
    <lineage>
        <taxon>Eukaryota</taxon>
        <taxon>Viridiplantae</taxon>
        <taxon>Chlorophyta</taxon>
        <taxon>core chlorophytes</taxon>
        <taxon>Chlorophyceae</taxon>
        <taxon>CS clade</taxon>
        <taxon>Chlamydomonadales</taxon>
        <taxon>Dunaliellaceae</taxon>
        <taxon>Dunaliella</taxon>
    </lineage>
</organism>
<feature type="compositionally biased region" description="Polar residues" evidence="1">
    <location>
        <begin position="579"/>
        <end position="597"/>
    </location>
</feature>
<feature type="compositionally biased region" description="Low complexity" evidence="1">
    <location>
        <begin position="468"/>
        <end position="485"/>
    </location>
</feature>
<sequence>MKQGRYLESGEQNGKQYGLTEDSDTMPTGSGIALVGQTEVAHARYTAKLHPQGHHPPATGLPPPPSRGADVASQGLSTASFITPLSSKPRSHIPPNAPATARASQHGSEVAANQGQLSPLRDRPLTPPSSQRPFSRQALLPSRLGSPMPRMPRTPLHHHHHHQLRQLHQLHHTLPRGAAQYTADGLFGAPTGMQAPKPPSLYLARPGSKSGRATPPAPSLSSTLSNPLLSPRSSINPEAGIYPVAQQRPVQPLSARRSKQVLGNSTAHLGQEQQQLQQQWPSRTPLAQRQQPPTAGQLQQQHRQHVPSRMGARTRQPPRTPQLRQPPPSHATPFAQPPPPPPPPRTPQVALPPPPLQQSPLSNMPSPPLHPWRQYNIGLPTPDVSTQASSIPSLGGSLATSEWATNRGSSAIGGPRPPLAGVRGSSGSELPIDHGPNAFENDGRPGTRGGGTMYDLEGRPLTRGGGRPPSRMQMSAAAAAAAASASTGLNTAVPGLSTAATNLNSPACAPAATADTFGDSTGPLTLPPRTYASVASVQRQQQQLGQSLSHPSQARGQHHRSSIPAPPSPSSPSRPCQNAKASQSEQQHMTHSNTHNSEAPVEPQAAAHHTMQAQQCQYEGPDVLNVEDFVDRLPSDDDEGQDAKEVALPYDLQHWMDTSNPSKATGLCTLKAGAT</sequence>
<feature type="compositionally biased region" description="Low complexity" evidence="1">
    <location>
        <begin position="604"/>
        <end position="614"/>
    </location>
</feature>
<evidence type="ECO:0000256" key="1">
    <source>
        <dbReference type="SAM" id="MobiDB-lite"/>
    </source>
</evidence>
<feature type="region of interest" description="Disordered" evidence="1">
    <location>
        <begin position="43"/>
        <end position="169"/>
    </location>
</feature>
<name>A0ABQ7H6M5_DUNSA</name>
<feature type="region of interest" description="Disordered" evidence="1">
    <location>
        <begin position="1"/>
        <end position="31"/>
    </location>
</feature>
<accession>A0ABQ7H6M5</accession>
<protein>
    <submittedName>
        <fullName evidence="2">Uncharacterized protein</fullName>
    </submittedName>
</protein>
<dbReference type="EMBL" id="MU069461">
    <property type="protein sequence ID" value="KAF5842463.1"/>
    <property type="molecule type" value="Genomic_DNA"/>
</dbReference>
<feature type="region of interest" description="Disordered" evidence="1">
    <location>
        <begin position="533"/>
        <end position="614"/>
    </location>
</feature>
<feature type="compositionally biased region" description="Polar residues" evidence="1">
    <location>
        <begin position="102"/>
        <end position="117"/>
    </location>
</feature>
<feature type="compositionally biased region" description="Polar residues" evidence="1">
    <location>
        <begin position="74"/>
        <end position="88"/>
    </location>
</feature>
<keyword evidence="3" id="KW-1185">Reference proteome</keyword>
<feature type="compositionally biased region" description="Low complexity" evidence="1">
    <location>
        <begin position="533"/>
        <end position="553"/>
    </location>
</feature>
<evidence type="ECO:0000313" key="2">
    <source>
        <dbReference type="EMBL" id="KAF5842463.1"/>
    </source>
</evidence>
<dbReference type="Proteomes" id="UP000815325">
    <property type="component" value="Unassembled WGS sequence"/>
</dbReference>
<feature type="compositionally biased region" description="Low complexity" evidence="1">
    <location>
        <begin position="288"/>
        <end position="301"/>
    </location>
</feature>
<feature type="compositionally biased region" description="Pro residues" evidence="1">
    <location>
        <begin position="318"/>
        <end position="357"/>
    </location>
</feature>
<feature type="compositionally biased region" description="Basic residues" evidence="1">
    <location>
        <begin position="155"/>
        <end position="169"/>
    </location>
</feature>
<proteinExistence type="predicted"/>
<evidence type="ECO:0000313" key="3">
    <source>
        <dbReference type="Proteomes" id="UP000815325"/>
    </source>
</evidence>
<reference evidence="2" key="1">
    <citation type="submission" date="2017-08" db="EMBL/GenBank/DDBJ databases">
        <authorList>
            <person name="Polle J.E."/>
            <person name="Barry K."/>
            <person name="Cushman J."/>
            <person name="Schmutz J."/>
            <person name="Tran D."/>
            <person name="Hathwaick L.T."/>
            <person name="Yim W.C."/>
            <person name="Jenkins J."/>
            <person name="Mckie-Krisberg Z.M."/>
            <person name="Prochnik S."/>
            <person name="Lindquist E."/>
            <person name="Dockter R.B."/>
            <person name="Adam C."/>
            <person name="Molina H."/>
            <person name="Bunkerborg J."/>
            <person name="Jin E."/>
            <person name="Buchheim M."/>
            <person name="Magnuson J."/>
        </authorList>
    </citation>
    <scope>NUCLEOTIDE SEQUENCE</scope>
    <source>
        <strain evidence="2">CCAP 19/18</strain>
    </source>
</reference>